<dbReference type="InterPro" id="IPR009908">
    <property type="entry name" value="Methylamine_util_MauE"/>
</dbReference>
<feature type="domain" description="Methylamine utilisation protein MauE" evidence="6">
    <location>
        <begin position="6"/>
        <end position="142"/>
    </location>
</feature>
<dbReference type="GO" id="GO:0016020">
    <property type="term" value="C:membrane"/>
    <property type="evidence" value="ECO:0007669"/>
    <property type="project" value="UniProtKB-SubCell"/>
</dbReference>
<evidence type="ECO:0000256" key="4">
    <source>
        <dbReference type="ARBA" id="ARBA00023136"/>
    </source>
</evidence>
<keyword evidence="2 5" id="KW-0812">Transmembrane</keyword>
<protein>
    <submittedName>
        <fullName evidence="7">DoxX family protein</fullName>
    </submittedName>
</protein>
<accession>A0AAP2DSA5</accession>
<dbReference type="EMBL" id="JAHESF010000043">
    <property type="protein sequence ID" value="MBT1700564.1"/>
    <property type="molecule type" value="Genomic_DNA"/>
</dbReference>
<dbReference type="Gene3D" id="3.40.30.10">
    <property type="entry name" value="Glutaredoxin"/>
    <property type="match status" value="1"/>
</dbReference>
<keyword evidence="4 5" id="KW-0472">Membrane</keyword>
<dbReference type="NCBIfam" id="NF045576">
    <property type="entry name" value="BT_3928_fam"/>
    <property type="match status" value="1"/>
</dbReference>
<evidence type="ECO:0000313" key="8">
    <source>
        <dbReference type="Proteomes" id="UP001319200"/>
    </source>
</evidence>
<dbReference type="Proteomes" id="UP001319200">
    <property type="component" value="Unassembled WGS sequence"/>
</dbReference>
<sequence>MFRKIADQFSRFFIGILFIFSGLIKLNDPVGTKIKMEEYFEVFAEDFGSFFHYLIPYALEIGMILVVLEIVLGVAVLIYYRMKVTTVVLLALMIFFTFLTFYSAYFNKVTDCGCFGDAIKLTPWESFTKDVVLMVFVLHLFWYRKHYQPALRTLEGHAVVGAVTLISFFLGVYAIRHLPFIDFRAYKIGNNIPQQMQPAEQPVFEYVFIRKDNGEEVHSEKYLMDTTLYKYQSVRQTNEDKTKAKITDFAVTSVEGEDVTQQAFEGNKLFIIIYDVSAASASNIDKIRDLAKALEGKVDVMALTASGGEAFEAFRHEHQLAFPYYYADATVLKTIVRSNPGITLWVNGNVKGMWHHNDTPTADEVLQLIN</sequence>
<feature type="transmembrane region" description="Helical" evidence="5">
    <location>
        <begin position="12"/>
        <end position="30"/>
    </location>
</feature>
<evidence type="ECO:0000313" key="7">
    <source>
        <dbReference type="EMBL" id="MBT1700564.1"/>
    </source>
</evidence>
<evidence type="ECO:0000256" key="2">
    <source>
        <dbReference type="ARBA" id="ARBA00022692"/>
    </source>
</evidence>
<dbReference type="SUPFAM" id="SSF52833">
    <property type="entry name" value="Thioredoxin-like"/>
    <property type="match status" value="1"/>
</dbReference>
<comment type="caution">
    <text evidence="7">The sequence shown here is derived from an EMBL/GenBank/DDBJ whole genome shotgun (WGS) entry which is preliminary data.</text>
</comment>
<reference evidence="7 8" key="1">
    <citation type="submission" date="2021-05" db="EMBL/GenBank/DDBJ databases">
        <title>A Polyphasic approach of four new species of the genus Ohtaekwangia: Ohtaekwangia histidinii sp. nov., Ohtaekwangia cretensis sp. nov., Ohtaekwangia indiensis sp. nov., Ohtaekwangia reichenbachii sp. nov. from diverse environment.</title>
        <authorList>
            <person name="Octaviana S."/>
        </authorList>
    </citation>
    <scope>NUCLEOTIDE SEQUENCE [LARGE SCALE GENOMIC DNA]</scope>
    <source>
        <strain evidence="7 8">PWU4</strain>
    </source>
</reference>
<evidence type="ECO:0000259" key="6">
    <source>
        <dbReference type="Pfam" id="PF07291"/>
    </source>
</evidence>
<keyword evidence="3 5" id="KW-1133">Transmembrane helix</keyword>
<feature type="transmembrane region" description="Helical" evidence="5">
    <location>
        <begin position="50"/>
        <end position="80"/>
    </location>
</feature>
<dbReference type="RefSeq" id="WP_254169253.1">
    <property type="nucleotide sequence ID" value="NZ_JAHESF010000043.1"/>
</dbReference>
<feature type="transmembrane region" description="Helical" evidence="5">
    <location>
        <begin position="126"/>
        <end position="144"/>
    </location>
</feature>
<keyword evidence="8" id="KW-1185">Reference proteome</keyword>
<evidence type="ECO:0000256" key="3">
    <source>
        <dbReference type="ARBA" id="ARBA00022989"/>
    </source>
</evidence>
<feature type="transmembrane region" description="Helical" evidence="5">
    <location>
        <begin position="156"/>
        <end position="175"/>
    </location>
</feature>
<dbReference type="Pfam" id="PF07291">
    <property type="entry name" value="MauE"/>
    <property type="match status" value="1"/>
</dbReference>
<comment type="subcellular location">
    <subcellularLocation>
        <location evidence="1">Membrane</location>
        <topology evidence="1">Multi-pass membrane protein</topology>
    </subcellularLocation>
</comment>
<proteinExistence type="predicted"/>
<evidence type="ECO:0000256" key="1">
    <source>
        <dbReference type="ARBA" id="ARBA00004141"/>
    </source>
</evidence>
<gene>
    <name evidence="7" type="ORF">KK083_26990</name>
</gene>
<dbReference type="GO" id="GO:0030416">
    <property type="term" value="P:methylamine metabolic process"/>
    <property type="evidence" value="ECO:0007669"/>
    <property type="project" value="InterPro"/>
</dbReference>
<dbReference type="AlphaFoldDB" id="A0AAP2DSA5"/>
<feature type="transmembrane region" description="Helical" evidence="5">
    <location>
        <begin position="87"/>
        <end position="106"/>
    </location>
</feature>
<evidence type="ECO:0000256" key="5">
    <source>
        <dbReference type="SAM" id="Phobius"/>
    </source>
</evidence>
<name>A0AAP2DSA5_9BACT</name>
<organism evidence="7 8">
    <name type="scientific">Chryseosolibacter histidini</name>
    <dbReference type="NCBI Taxonomy" id="2782349"/>
    <lineage>
        <taxon>Bacteria</taxon>
        <taxon>Pseudomonadati</taxon>
        <taxon>Bacteroidota</taxon>
        <taxon>Cytophagia</taxon>
        <taxon>Cytophagales</taxon>
        <taxon>Chryseotaleaceae</taxon>
        <taxon>Chryseosolibacter</taxon>
    </lineage>
</organism>
<dbReference type="InterPro" id="IPR036249">
    <property type="entry name" value="Thioredoxin-like_sf"/>
</dbReference>